<feature type="compositionally biased region" description="Polar residues" evidence="1">
    <location>
        <begin position="102"/>
        <end position="112"/>
    </location>
</feature>
<dbReference type="EMBL" id="BDDD01007103">
    <property type="protein sequence ID" value="GAV91216.1"/>
    <property type="molecule type" value="Genomic_DNA"/>
</dbReference>
<keyword evidence="3" id="KW-1185">Reference proteome</keyword>
<evidence type="ECO:0000313" key="3">
    <source>
        <dbReference type="Proteomes" id="UP000187406"/>
    </source>
</evidence>
<name>A0A1Q3DFA8_CEPFO</name>
<dbReference type="AlphaFoldDB" id="A0A1Q3DFA8"/>
<organism evidence="2 3">
    <name type="scientific">Cephalotus follicularis</name>
    <name type="common">Albany pitcher plant</name>
    <dbReference type="NCBI Taxonomy" id="3775"/>
    <lineage>
        <taxon>Eukaryota</taxon>
        <taxon>Viridiplantae</taxon>
        <taxon>Streptophyta</taxon>
        <taxon>Embryophyta</taxon>
        <taxon>Tracheophyta</taxon>
        <taxon>Spermatophyta</taxon>
        <taxon>Magnoliopsida</taxon>
        <taxon>eudicotyledons</taxon>
        <taxon>Gunneridae</taxon>
        <taxon>Pentapetalae</taxon>
        <taxon>rosids</taxon>
        <taxon>fabids</taxon>
        <taxon>Oxalidales</taxon>
        <taxon>Cephalotaceae</taxon>
        <taxon>Cephalotus</taxon>
    </lineage>
</organism>
<comment type="caution">
    <text evidence="2">The sequence shown here is derived from an EMBL/GenBank/DDBJ whole genome shotgun (WGS) entry which is preliminary data.</text>
</comment>
<feature type="region of interest" description="Disordered" evidence="1">
    <location>
        <begin position="1"/>
        <end position="112"/>
    </location>
</feature>
<reference evidence="3" key="1">
    <citation type="submission" date="2016-04" db="EMBL/GenBank/DDBJ databases">
        <title>Cephalotus genome sequencing.</title>
        <authorList>
            <person name="Fukushima K."/>
            <person name="Hasebe M."/>
            <person name="Fang X."/>
        </authorList>
    </citation>
    <scope>NUCLEOTIDE SEQUENCE [LARGE SCALE GENOMIC DNA]</scope>
    <source>
        <strain evidence="3">cv. St1</strain>
    </source>
</reference>
<dbReference type="InParanoid" id="A0A1Q3DFA8"/>
<protein>
    <submittedName>
        <fullName evidence="2">Uncharacterized protein</fullName>
    </submittedName>
</protein>
<evidence type="ECO:0000256" key="1">
    <source>
        <dbReference type="SAM" id="MobiDB-lite"/>
    </source>
</evidence>
<sequence>MTQSGNKKTQRTEPTASTHRSTRQTKACTQQIQVTKLSSTHTNPLYLQNTQTPIKTHTNLNTQTSTKKNHKQPQAKNQTQPPHKPRPSSIYHPNSLPKIRTSKQPLSNHTYT</sequence>
<proteinExistence type="predicted"/>
<accession>A0A1Q3DFA8</accession>
<gene>
    <name evidence="2" type="ORF">CFOL_v3_34615</name>
</gene>
<evidence type="ECO:0000313" key="2">
    <source>
        <dbReference type="EMBL" id="GAV91216.1"/>
    </source>
</evidence>
<feature type="compositionally biased region" description="Polar residues" evidence="1">
    <location>
        <begin position="1"/>
        <end position="66"/>
    </location>
</feature>
<dbReference type="Proteomes" id="UP000187406">
    <property type="component" value="Unassembled WGS sequence"/>
</dbReference>